<dbReference type="SMART" id="SM00869">
    <property type="entry name" value="Autotransporter"/>
    <property type="match status" value="1"/>
</dbReference>
<dbReference type="InterPro" id="IPR006315">
    <property type="entry name" value="OM_autotransptr_brl_dom"/>
</dbReference>
<dbReference type="NCBIfam" id="TIGR01414">
    <property type="entry name" value="autotrans_barl"/>
    <property type="match status" value="1"/>
</dbReference>
<dbReference type="Proteomes" id="UP000509322">
    <property type="component" value="Chromosome 2"/>
</dbReference>
<name>A0A7H9BU20_PARPN</name>
<dbReference type="InterPro" id="IPR005546">
    <property type="entry name" value="Autotransporte_beta"/>
</dbReference>
<reference evidence="2 3" key="1">
    <citation type="submission" date="2020-07" db="EMBL/GenBank/DDBJ databases">
        <title>The complete genome of Paracoccus pantotrophus ACCC 10489.</title>
        <authorList>
            <person name="Si Y."/>
        </authorList>
    </citation>
    <scope>NUCLEOTIDE SEQUENCE [LARGE SCALE GENOMIC DNA]</scope>
    <source>
        <strain evidence="2 3">ACCC10489</strain>
    </source>
</reference>
<dbReference type="InterPro" id="IPR036709">
    <property type="entry name" value="Autotransporte_beta_dom_sf"/>
</dbReference>
<dbReference type="EMBL" id="CP058690">
    <property type="protein sequence ID" value="QLH14920.1"/>
    <property type="molecule type" value="Genomic_DNA"/>
</dbReference>
<evidence type="ECO:0000259" key="1">
    <source>
        <dbReference type="PROSITE" id="PS51208"/>
    </source>
</evidence>
<sequence length="663" mass="68042">MRDRGTIELVGMGSIENSSRVIVDGALDLENKGNEIAFWGVSDAYNDAKIRNLAGSGSVFIYDSDLVLTAAQDTFSGTISSVDSEGRHLKGGLTVQGGVQTLSGANVYFGATKVDAGAGLVLTSTGSLASDVLVSGGFVNDGDVAGDTIVQDGGMTGGSGSYSALTVLGGGTVATNGKTPLTVGSEFTQKAGSTLVFAPVENGIQPAIAVGGRAVIEDGASITLDRVTTGRLAVGREYALVTAAGGLVGNYGSLTGDLVTDAPFLSFALDKTSSGVALGVERSDIVFAEVAHSANQIAVANELEALGSGNELHDEVAYMTAAEASDLPAAFDSLSGEIHTAMLGAVAEESHFLRDAVNGRLRAAFGTVGAYKGGVQALTAYGPVSAEATTDGPVYWGHAFGGRGEADGDGNAARRDSRTNGVVLGYDAPVQNWRLGGVLAMSDSSYGLDGRASSGSGRGIHLGVYAGTQWGQTALRSGLVYSTLRLKANRSTSLGTINERLSSKYNGHVWQAFAEVGHRLDHGTMALEPYAGLAHVWMRTDSFAENGGETALAGAEGKMDTTFATIGVRAATTIEAATHKLTVSSGIGWRHAFGDARPELAMAFAGGTGFNVAAAPIARNAAVLDMGVDMELGRNTNLRLDYQGQLATDAREHRLGATLGMQF</sequence>
<accession>A0A7H9BU20</accession>
<dbReference type="SUPFAM" id="SSF103515">
    <property type="entry name" value="Autotransporter"/>
    <property type="match status" value="1"/>
</dbReference>
<dbReference type="AlphaFoldDB" id="A0A7H9BU20"/>
<evidence type="ECO:0000313" key="3">
    <source>
        <dbReference type="Proteomes" id="UP000509322"/>
    </source>
</evidence>
<evidence type="ECO:0000313" key="2">
    <source>
        <dbReference type="EMBL" id="QLH14920.1"/>
    </source>
</evidence>
<dbReference type="Gene3D" id="2.40.128.130">
    <property type="entry name" value="Autotransporter beta-domain"/>
    <property type="match status" value="1"/>
</dbReference>
<proteinExistence type="predicted"/>
<feature type="domain" description="Autotransporter" evidence="1">
    <location>
        <begin position="388"/>
        <end position="663"/>
    </location>
</feature>
<dbReference type="PROSITE" id="PS51208">
    <property type="entry name" value="AUTOTRANSPORTER"/>
    <property type="match status" value="1"/>
</dbReference>
<dbReference type="GO" id="GO:0019867">
    <property type="term" value="C:outer membrane"/>
    <property type="evidence" value="ECO:0007669"/>
    <property type="project" value="InterPro"/>
</dbReference>
<gene>
    <name evidence="2" type="ORF">HYQ43_11675</name>
</gene>
<protein>
    <submittedName>
        <fullName evidence="2">Autotransporter domain-containing protein</fullName>
    </submittedName>
</protein>
<dbReference type="Pfam" id="PF03797">
    <property type="entry name" value="Autotransporter"/>
    <property type="match status" value="1"/>
</dbReference>
<organism evidence="2 3">
    <name type="scientific">Paracoccus pantotrophus</name>
    <name type="common">Thiosphaera pantotropha</name>
    <dbReference type="NCBI Taxonomy" id="82367"/>
    <lineage>
        <taxon>Bacteria</taxon>
        <taxon>Pseudomonadati</taxon>
        <taxon>Pseudomonadota</taxon>
        <taxon>Alphaproteobacteria</taxon>
        <taxon>Rhodobacterales</taxon>
        <taxon>Paracoccaceae</taxon>
        <taxon>Paracoccus</taxon>
    </lineage>
</organism>